<organism evidence="1 2">
    <name type="scientific">Lacticaseibacillus paracasei subsp. paracasei</name>
    <dbReference type="NCBI Taxonomy" id="47714"/>
    <lineage>
        <taxon>Bacteria</taxon>
        <taxon>Bacillati</taxon>
        <taxon>Bacillota</taxon>
        <taxon>Bacilli</taxon>
        <taxon>Lactobacillales</taxon>
        <taxon>Lactobacillaceae</taxon>
        <taxon>Lacticaseibacillus</taxon>
    </lineage>
</organism>
<dbReference type="EMBL" id="CP022954">
    <property type="protein sequence ID" value="QGV18131.1"/>
    <property type="molecule type" value="Genomic_DNA"/>
</dbReference>
<evidence type="ECO:0000313" key="1">
    <source>
        <dbReference type="EMBL" id="QGV18131.1"/>
    </source>
</evidence>
<protein>
    <submittedName>
        <fullName evidence="1">Uncharacterized protein</fullName>
    </submittedName>
</protein>
<gene>
    <name evidence="1" type="ORF">LCAKO_1606</name>
</gene>
<accession>A0AAP9HHA3</accession>
<proteinExistence type="predicted"/>
<dbReference type="AlphaFoldDB" id="A0AAP9HHA3"/>
<reference evidence="1 2" key="1">
    <citation type="submission" date="2017-08" db="EMBL/GenBank/DDBJ databases">
        <title>Genome sequence, comparative genomics and functional analysis of the highly adhesive Lactobacillus paracasei Kobulty strain.</title>
        <authorList>
            <person name="Koryszewska-Baginska A."/>
            <person name="Grynberg M."/>
            <person name="Aleksandrzak-Piekarczyk T."/>
        </authorList>
    </citation>
    <scope>NUCLEOTIDE SEQUENCE [LARGE SCALE GENOMIC DNA]</scope>
    <source>
        <strain evidence="1 2">IBB3423</strain>
    </source>
</reference>
<name>A0AAP9HHA3_LACPA</name>
<sequence>MGWKPKWLNFGYLGLQVIMCRFLRLRARYLRISSDKNS</sequence>
<evidence type="ECO:0000313" key="2">
    <source>
        <dbReference type="Proteomes" id="UP000423274"/>
    </source>
</evidence>
<dbReference type="Proteomes" id="UP000423274">
    <property type="component" value="Chromosome"/>
</dbReference>